<gene>
    <name evidence="2" type="ORF">SFRICE_014041</name>
</gene>
<organism evidence="2">
    <name type="scientific">Spodoptera frugiperda</name>
    <name type="common">Fall armyworm</name>
    <dbReference type="NCBI Taxonomy" id="7108"/>
    <lineage>
        <taxon>Eukaryota</taxon>
        <taxon>Metazoa</taxon>
        <taxon>Ecdysozoa</taxon>
        <taxon>Arthropoda</taxon>
        <taxon>Hexapoda</taxon>
        <taxon>Insecta</taxon>
        <taxon>Pterygota</taxon>
        <taxon>Neoptera</taxon>
        <taxon>Endopterygota</taxon>
        <taxon>Lepidoptera</taxon>
        <taxon>Glossata</taxon>
        <taxon>Ditrysia</taxon>
        <taxon>Noctuoidea</taxon>
        <taxon>Noctuidae</taxon>
        <taxon>Amphipyrinae</taxon>
        <taxon>Spodoptera</taxon>
    </lineage>
</organism>
<evidence type="ECO:0000256" key="1">
    <source>
        <dbReference type="SAM" id="MobiDB-lite"/>
    </source>
</evidence>
<proteinExistence type="predicted"/>
<accession>A0A2H1X2D4</accession>
<name>A0A2H1X2D4_SPOFR</name>
<dbReference type="EMBL" id="ODYU01012935">
    <property type="protein sequence ID" value="SOQ59479.1"/>
    <property type="molecule type" value="Genomic_DNA"/>
</dbReference>
<protein>
    <submittedName>
        <fullName evidence="2">SFRICE_014041</fullName>
    </submittedName>
</protein>
<sequence>MTPKPVDATNNHIILQRTFQNAIQPKLAKKLIILLWKPSSSGTDFVWTVLTVIARRAAVERAGAAAAAARSRRRLPGRGAHNSAARRGRRSKVRREIERAYVNIGTFTSERVHQSGALTQRCAGTSPVRFLRRSIEKCRMSFGSITRYGCVVRNAAAARLPPSSHRHCWYIYRLIIELVCVTIMKQLAEWQARSAGGGRAALPRLRWHVASQPHSAAAPPPHAQPSDFISTADSQSAAHLLYHLKH</sequence>
<reference evidence="2" key="1">
    <citation type="submission" date="2016-07" db="EMBL/GenBank/DDBJ databases">
        <authorList>
            <person name="Bretaudeau A."/>
        </authorList>
    </citation>
    <scope>NUCLEOTIDE SEQUENCE</scope>
    <source>
        <strain evidence="2">Rice</strain>
        <tissue evidence="2">Whole body</tissue>
    </source>
</reference>
<dbReference type="AlphaFoldDB" id="A0A2H1X2D4"/>
<feature type="region of interest" description="Disordered" evidence="1">
    <location>
        <begin position="70"/>
        <end position="92"/>
    </location>
</feature>
<evidence type="ECO:0000313" key="2">
    <source>
        <dbReference type="EMBL" id="SOQ59479.1"/>
    </source>
</evidence>